<dbReference type="EMBL" id="BGZK01000054">
    <property type="protein sequence ID" value="GBP13018.1"/>
    <property type="molecule type" value="Genomic_DNA"/>
</dbReference>
<evidence type="ECO:0000313" key="2">
    <source>
        <dbReference type="EMBL" id="GBP13018.1"/>
    </source>
</evidence>
<evidence type="ECO:0000256" key="1">
    <source>
        <dbReference type="SAM" id="MobiDB-lite"/>
    </source>
</evidence>
<protein>
    <submittedName>
        <fullName evidence="2">Uncharacterized protein</fullName>
    </submittedName>
</protein>
<reference evidence="2 3" key="1">
    <citation type="journal article" date="2019" name="Commun. Biol.">
        <title>The bagworm genome reveals a unique fibroin gene that provides high tensile strength.</title>
        <authorList>
            <person name="Kono N."/>
            <person name="Nakamura H."/>
            <person name="Ohtoshi R."/>
            <person name="Tomita M."/>
            <person name="Numata K."/>
            <person name="Arakawa K."/>
        </authorList>
    </citation>
    <scope>NUCLEOTIDE SEQUENCE [LARGE SCALE GENOMIC DNA]</scope>
</reference>
<evidence type="ECO:0000313" key="3">
    <source>
        <dbReference type="Proteomes" id="UP000299102"/>
    </source>
</evidence>
<gene>
    <name evidence="2" type="ORF">EVAR_79350_1</name>
</gene>
<sequence length="200" mass="22486">MCLAVFAIKTLSSAYNMVHINVDGISLRNSCSRGERADDLLDVQSLDLYKHNARNSTALMLVTKASQWSKIRMQGRRRKSRERDSCASHHAQAIQSSKISDLELSVDSYRLNRPGILLVAWCRSLGEADAKRLVVMKLKSEDVDLVKVILPRSLIMFTGLDSLVRAENDQFPPAGRNCSIAARRRSHWSEIDKFLSAQQA</sequence>
<dbReference type="AlphaFoldDB" id="A0A4C1THX3"/>
<name>A0A4C1THX3_EUMVA</name>
<proteinExistence type="predicted"/>
<accession>A0A4C1THX3</accession>
<keyword evidence="3" id="KW-1185">Reference proteome</keyword>
<comment type="caution">
    <text evidence="2">The sequence shown here is derived from an EMBL/GenBank/DDBJ whole genome shotgun (WGS) entry which is preliminary data.</text>
</comment>
<dbReference type="Proteomes" id="UP000299102">
    <property type="component" value="Unassembled WGS sequence"/>
</dbReference>
<organism evidence="2 3">
    <name type="scientific">Eumeta variegata</name>
    <name type="common">Bagworm moth</name>
    <name type="synonym">Eumeta japonica</name>
    <dbReference type="NCBI Taxonomy" id="151549"/>
    <lineage>
        <taxon>Eukaryota</taxon>
        <taxon>Metazoa</taxon>
        <taxon>Ecdysozoa</taxon>
        <taxon>Arthropoda</taxon>
        <taxon>Hexapoda</taxon>
        <taxon>Insecta</taxon>
        <taxon>Pterygota</taxon>
        <taxon>Neoptera</taxon>
        <taxon>Endopterygota</taxon>
        <taxon>Lepidoptera</taxon>
        <taxon>Glossata</taxon>
        <taxon>Ditrysia</taxon>
        <taxon>Tineoidea</taxon>
        <taxon>Psychidae</taxon>
        <taxon>Oiketicinae</taxon>
        <taxon>Eumeta</taxon>
    </lineage>
</organism>
<feature type="region of interest" description="Disordered" evidence="1">
    <location>
        <begin position="73"/>
        <end position="92"/>
    </location>
</feature>